<dbReference type="EMBL" id="JABSTQ010010205">
    <property type="protein sequence ID" value="KAG0422594.1"/>
    <property type="molecule type" value="Genomic_DNA"/>
</dbReference>
<comment type="caution">
    <text evidence="1">The sequence shown here is derived from an EMBL/GenBank/DDBJ whole genome shotgun (WGS) entry which is preliminary data.</text>
</comment>
<protein>
    <submittedName>
        <fullName evidence="1">Uncharacterized protein</fullName>
    </submittedName>
</protein>
<name>A0AC60PPC5_IXOPE</name>
<reference evidence="1 2" key="1">
    <citation type="journal article" date="2020" name="Cell">
        <title>Large-Scale Comparative Analyses of Tick Genomes Elucidate Their Genetic Diversity and Vector Capacities.</title>
        <authorList>
            <consortium name="Tick Genome and Microbiome Consortium (TIGMIC)"/>
            <person name="Jia N."/>
            <person name="Wang J."/>
            <person name="Shi W."/>
            <person name="Du L."/>
            <person name="Sun Y."/>
            <person name="Zhan W."/>
            <person name="Jiang J.F."/>
            <person name="Wang Q."/>
            <person name="Zhang B."/>
            <person name="Ji P."/>
            <person name="Bell-Sakyi L."/>
            <person name="Cui X.M."/>
            <person name="Yuan T.T."/>
            <person name="Jiang B.G."/>
            <person name="Yang W.F."/>
            <person name="Lam T.T."/>
            <person name="Chang Q.C."/>
            <person name="Ding S.J."/>
            <person name="Wang X.J."/>
            <person name="Zhu J.G."/>
            <person name="Ruan X.D."/>
            <person name="Zhao L."/>
            <person name="Wei J.T."/>
            <person name="Ye R.Z."/>
            <person name="Que T.C."/>
            <person name="Du C.H."/>
            <person name="Zhou Y.H."/>
            <person name="Cheng J.X."/>
            <person name="Dai P.F."/>
            <person name="Guo W.B."/>
            <person name="Han X.H."/>
            <person name="Huang E.J."/>
            <person name="Li L.F."/>
            <person name="Wei W."/>
            <person name="Gao Y.C."/>
            <person name="Liu J.Z."/>
            <person name="Shao H.Z."/>
            <person name="Wang X."/>
            <person name="Wang C.C."/>
            <person name="Yang T.C."/>
            <person name="Huo Q.B."/>
            <person name="Li W."/>
            <person name="Chen H.Y."/>
            <person name="Chen S.E."/>
            <person name="Zhou L.G."/>
            <person name="Ni X.B."/>
            <person name="Tian J.H."/>
            <person name="Sheng Y."/>
            <person name="Liu T."/>
            <person name="Pan Y.S."/>
            <person name="Xia L.Y."/>
            <person name="Li J."/>
            <person name="Zhao F."/>
            <person name="Cao W.C."/>
        </authorList>
    </citation>
    <scope>NUCLEOTIDE SEQUENCE [LARGE SCALE GENOMIC DNA]</scope>
    <source>
        <strain evidence="1">Iper-2018</strain>
    </source>
</reference>
<organism evidence="1 2">
    <name type="scientific">Ixodes persulcatus</name>
    <name type="common">Taiga tick</name>
    <dbReference type="NCBI Taxonomy" id="34615"/>
    <lineage>
        <taxon>Eukaryota</taxon>
        <taxon>Metazoa</taxon>
        <taxon>Ecdysozoa</taxon>
        <taxon>Arthropoda</taxon>
        <taxon>Chelicerata</taxon>
        <taxon>Arachnida</taxon>
        <taxon>Acari</taxon>
        <taxon>Parasitiformes</taxon>
        <taxon>Ixodida</taxon>
        <taxon>Ixodoidea</taxon>
        <taxon>Ixodidae</taxon>
        <taxon>Ixodinae</taxon>
        <taxon>Ixodes</taxon>
    </lineage>
</organism>
<accession>A0AC60PPC5</accession>
<sequence>MSTDVFGPSFNGDLRDLLEFYAMERHLDSWRERGRWGSEERRKINWGSLTTPINGPTGVVVSRFDFVCLSPSVAAFVCVCRIACLGHLCESAPRYDDSFETTLQARSRGVESVRYTPTS</sequence>
<gene>
    <name evidence="1" type="ORF">HPB47_001600</name>
</gene>
<dbReference type="Proteomes" id="UP000805193">
    <property type="component" value="Unassembled WGS sequence"/>
</dbReference>
<proteinExistence type="predicted"/>
<evidence type="ECO:0000313" key="1">
    <source>
        <dbReference type="EMBL" id="KAG0422594.1"/>
    </source>
</evidence>
<evidence type="ECO:0000313" key="2">
    <source>
        <dbReference type="Proteomes" id="UP000805193"/>
    </source>
</evidence>
<keyword evidence="2" id="KW-1185">Reference proteome</keyword>